<dbReference type="EMBL" id="JBHTIR010002427">
    <property type="protein sequence ID" value="MFD0853760.1"/>
    <property type="molecule type" value="Genomic_DNA"/>
</dbReference>
<proteinExistence type="predicted"/>
<dbReference type="Proteomes" id="UP001597083">
    <property type="component" value="Unassembled WGS sequence"/>
</dbReference>
<evidence type="ECO:0008006" key="3">
    <source>
        <dbReference type="Google" id="ProtNLM"/>
    </source>
</evidence>
<sequence>LAAAISGARFATIPDAGHFVAEDNPATLRPLCWNSSAAALKNSSAAALRSSSPGAGPRE</sequence>
<feature type="non-terminal residue" evidence="1">
    <location>
        <position position="1"/>
    </location>
</feature>
<comment type="caution">
    <text evidence="1">The sequence shown here is derived from an EMBL/GenBank/DDBJ whole genome shotgun (WGS) entry which is preliminary data.</text>
</comment>
<protein>
    <recommendedName>
        <fullName evidence="3">Alpha/beta hydrolase</fullName>
    </recommendedName>
</protein>
<organism evidence="1 2">
    <name type="scientific">Actinomadura adrarensis</name>
    <dbReference type="NCBI Taxonomy" id="1819600"/>
    <lineage>
        <taxon>Bacteria</taxon>
        <taxon>Bacillati</taxon>
        <taxon>Actinomycetota</taxon>
        <taxon>Actinomycetes</taxon>
        <taxon>Streptosporangiales</taxon>
        <taxon>Thermomonosporaceae</taxon>
        <taxon>Actinomadura</taxon>
    </lineage>
</organism>
<accession>A0ABW3CGY5</accession>
<keyword evidence="2" id="KW-1185">Reference proteome</keyword>
<evidence type="ECO:0000313" key="2">
    <source>
        <dbReference type="Proteomes" id="UP001597083"/>
    </source>
</evidence>
<name>A0ABW3CGY5_9ACTN</name>
<evidence type="ECO:0000313" key="1">
    <source>
        <dbReference type="EMBL" id="MFD0853760.1"/>
    </source>
</evidence>
<gene>
    <name evidence="1" type="ORF">ACFQ07_16095</name>
</gene>
<reference evidence="2" key="1">
    <citation type="journal article" date="2019" name="Int. J. Syst. Evol. Microbiol.">
        <title>The Global Catalogue of Microorganisms (GCM) 10K type strain sequencing project: providing services to taxonomists for standard genome sequencing and annotation.</title>
        <authorList>
            <consortium name="The Broad Institute Genomics Platform"/>
            <consortium name="The Broad Institute Genome Sequencing Center for Infectious Disease"/>
            <person name="Wu L."/>
            <person name="Ma J."/>
        </authorList>
    </citation>
    <scope>NUCLEOTIDE SEQUENCE [LARGE SCALE GENOMIC DNA]</scope>
    <source>
        <strain evidence="2">JCM 31696</strain>
    </source>
</reference>